<dbReference type="FunFam" id="1.10.3520.10:FF:000001">
    <property type="entry name" value="Pleckstrin domain-containing family A member 8"/>
    <property type="match status" value="1"/>
</dbReference>
<accession>A0A8S1DKD4</accession>
<keyword evidence="1" id="KW-0813">Transport</keyword>
<evidence type="ECO:0000313" key="3">
    <source>
        <dbReference type="EMBL" id="CAB3383018.1"/>
    </source>
</evidence>
<keyword evidence="4" id="KW-1185">Reference proteome</keyword>
<dbReference type="Proteomes" id="UP000494165">
    <property type="component" value="Unassembled WGS sequence"/>
</dbReference>
<dbReference type="GO" id="GO:0016020">
    <property type="term" value="C:membrane"/>
    <property type="evidence" value="ECO:0007669"/>
    <property type="project" value="TreeGrafter"/>
</dbReference>
<dbReference type="EMBL" id="CADEPI010000292">
    <property type="protein sequence ID" value="CAB3383018.1"/>
    <property type="molecule type" value="Genomic_DNA"/>
</dbReference>
<dbReference type="PANTHER" id="PTHR10219:SF25">
    <property type="entry name" value="PLECKSTRIN HOMOLOGY DOMAIN-CONTAINING FAMILY A MEMBER 8"/>
    <property type="match status" value="1"/>
</dbReference>
<proteinExistence type="predicted"/>
<gene>
    <name evidence="3" type="ORF">CLODIP_2_CD13661</name>
</gene>
<dbReference type="InterPro" id="IPR014830">
    <property type="entry name" value="Glycolipid_transfer_prot_dom"/>
</dbReference>
<name>A0A8S1DKD4_9INSE</name>
<organism evidence="3 4">
    <name type="scientific">Cloeon dipterum</name>
    <dbReference type="NCBI Taxonomy" id="197152"/>
    <lineage>
        <taxon>Eukaryota</taxon>
        <taxon>Metazoa</taxon>
        <taxon>Ecdysozoa</taxon>
        <taxon>Arthropoda</taxon>
        <taxon>Hexapoda</taxon>
        <taxon>Insecta</taxon>
        <taxon>Pterygota</taxon>
        <taxon>Palaeoptera</taxon>
        <taxon>Ephemeroptera</taxon>
        <taxon>Pisciforma</taxon>
        <taxon>Baetidae</taxon>
        <taxon>Cloeon</taxon>
    </lineage>
</organism>
<sequence>MSTQSEETVFASGKLIFPNPKEDKLDTLEFLDAAKRVVTLVELFGTLFAVVKSDMNGNIQKLTKQYQKNPASHSTLHDMIIAEKQQGGVYATDALLWLKRALHFFQVFLEGILTDSQNGKVEEDVSSHLSNAYKITLERFHNFLVKKTFNFLCGRCPPRSKLVLTMSLGVEGRDEAVIEGLGPVVSSLKRTIEVIDKLYVDNCLDLEAGA</sequence>
<evidence type="ECO:0000259" key="2">
    <source>
        <dbReference type="Pfam" id="PF08718"/>
    </source>
</evidence>
<dbReference type="GO" id="GO:0005829">
    <property type="term" value="C:cytosol"/>
    <property type="evidence" value="ECO:0007669"/>
    <property type="project" value="TreeGrafter"/>
</dbReference>
<feature type="domain" description="Glycolipid transfer protein" evidence="2">
    <location>
        <begin position="26"/>
        <end position="166"/>
    </location>
</feature>
<evidence type="ECO:0000256" key="1">
    <source>
        <dbReference type="ARBA" id="ARBA00022448"/>
    </source>
</evidence>
<protein>
    <recommendedName>
        <fullName evidence="2">Glycolipid transfer protein domain-containing protein</fullName>
    </recommendedName>
</protein>
<dbReference type="AlphaFoldDB" id="A0A8S1DKD4"/>
<dbReference type="SUPFAM" id="SSF110004">
    <property type="entry name" value="Glycolipid transfer protein, GLTP"/>
    <property type="match status" value="1"/>
</dbReference>
<reference evidence="3 4" key="1">
    <citation type="submission" date="2020-04" db="EMBL/GenBank/DDBJ databases">
        <authorList>
            <person name="Alioto T."/>
            <person name="Alioto T."/>
            <person name="Gomez Garrido J."/>
        </authorList>
    </citation>
    <scope>NUCLEOTIDE SEQUENCE [LARGE SCALE GENOMIC DNA]</scope>
</reference>
<dbReference type="GO" id="GO:1902387">
    <property type="term" value="F:ceramide 1-phosphate binding"/>
    <property type="evidence" value="ECO:0007669"/>
    <property type="project" value="TreeGrafter"/>
</dbReference>
<dbReference type="InterPro" id="IPR036497">
    <property type="entry name" value="GLTP_sf"/>
</dbReference>
<dbReference type="GO" id="GO:1902388">
    <property type="term" value="F:ceramide 1-phosphate transfer activity"/>
    <property type="evidence" value="ECO:0007669"/>
    <property type="project" value="TreeGrafter"/>
</dbReference>
<dbReference type="Pfam" id="PF08718">
    <property type="entry name" value="GLTP"/>
    <property type="match status" value="1"/>
</dbReference>
<dbReference type="PANTHER" id="PTHR10219">
    <property type="entry name" value="GLYCOLIPID TRANSFER PROTEIN-RELATED"/>
    <property type="match status" value="1"/>
</dbReference>
<comment type="caution">
    <text evidence="3">The sequence shown here is derived from an EMBL/GenBank/DDBJ whole genome shotgun (WGS) entry which is preliminary data.</text>
</comment>
<dbReference type="Gene3D" id="1.10.3520.10">
    <property type="entry name" value="Glycolipid transfer protein"/>
    <property type="match status" value="1"/>
</dbReference>
<evidence type="ECO:0000313" key="4">
    <source>
        <dbReference type="Proteomes" id="UP000494165"/>
    </source>
</evidence>
<dbReference type="OrthoDB" id="205255at2759"/>